<dbReference type="STRING" id="254161.SAMN05216256_10249"/>
<dbReference type="PROSITE" id="PS51462">
    <property type="entry name" value="NUDIX"/>
    <property type="match status" value="1"/>
</dbReference>
<dbReference type="Gene3D" id="3.90.79.10">
    <property type="entry name" value="Nucleoside Triphosphate Pyrophosphohydrolase"/>
    <property type="match status" value="1"/>
</dbReference>
<dbReference type="InterPro" id="IPR029401">
    <property type="entry name" value="Nudix_N"/>
</dbReference>
<evidence type="ECO:0000256" key="1">
    <source>
        <dbReference type="ARBA" id="ARBA00001946"/>
    </source>
</evidence>
<comment type="cofactor">
    <cofactor evidence="1">
        <name>Mg(2+)</name>
        <dbReference type="ChEBI" id="CHEBI:18420"/>
    </cofactor>
</comment>
<dbReference type="GO" id="GO:0016787">
    <property type="term" value="F:hydrolase activity"/>
    <property type="evidence" value="ECO:0007669"/>
    <property type="project" value="UniProtKB-KW"/>
</dbReference>
<dbReference type="PANTHER" id="PTHR43222:SF2">
    <property type="entry name" value="NUDIX HYDROLASE 23, CHLOROPLASTIC"/>
    <property type="match status" value="1"/>
</dbReference>
<keyword evidence="3" id="KW-0460">Magnesium</keyword>
<dbReference type="PRINTS" id="PR00502">
    <property type="entry name" value="NUDIXFAMILY"/>
</dbReference>
<evidence type="ECO:0000259" key="4">
    <source>
        <dbReference type="PROSITE" id="PS51462"/>
    </source>
</evidence>
<dbReference type="InterPro" id="IPR000086">
    <property type="entry name" value="NUDIX_hydrolase_dom"/>
</dbReference>
<reference evidence="5 6" key="1">
    <citation type="submission" date="2017-01" db="EMBL/GenBank/DDBJ databases">
        <title>Draft genome sequence of Pseudomonas pachastrellae type strain CCUG 46540T from a deep sea.</title>
        <authorList>
            <person name="Gomila M."/>
            <person name="Mulet M."/>
            <person name="Lalucat J."/>
            <person name="Garcia-Valdes E."/>
        </authorList>
    </citation>
    <scope>NUCLEOTIDE SEQUENCE [LARGE SCALE GENOMIC DNA]</scope>
    <source>
        <strain evidence="5 6">CCUG 46540</strain>
    </source>
</reference>
<dbReference type="PANTHER" id="PTHR43222">
    <property type="entry name" value="NUDIX HYDROLASE 23"/>
    <property type="match status" value="1"/>
</dbReference>
<feature type="domain" description="Nudix hydrolase" evidence="4">
    <location>
        <begin position="36"/>
        <end position="159"/>
    </location>
</feature>
<dbReference type="EMBL" id="MUBC01000026">
    <property type="protein sequence ID" value="ONM43509.1"/>
    <property type="molecule type" value="Genomic_DNA"/>
</dbReference>
<dbReference type="OrthoDB" id="5417595at2"/>
<dbReference type="RefSeq" id="WP_083727964.1">
    <property type="nucleotide sequence ID" value="NZ_FOUD01000002.1"/>
</dbReference>
<evidence type="ECO:0000256" key="2">
    <source>
        <dbReference type="ARBA" id="ARBA00022801"/>
    </source>
</evidence>
<dbReference type="AlphaFoldDB" id="A0A1S8DF64"/>
<dbReference type="InterPro" id="IPR015797">
    <property type="entry name" value="NUDIX_hydrolase-like_dom_sf"/>
</dbReference>
<protein>
    <submittedName>
        <fullName evidence="5">NUDIX hydrolase</fullName>
    </submittedName>
</protein>
<evidence type="ECO:0000256" key="3">
    <source>
        <dbReference type="ARBA" id="ARBA00022842"/>
    </source>
</evidence>
<dbReference type="Gene3D" id="2.20.70.10">
    <property type="match status" value="1"/>
</dbReference>
<dbReference type="InterPro" id="IPR020476">
    <property type="entry name" value="Nudix_hydrolase"/>
</dbReference>
<dbReference type="CDD" id="cd04511">
    <property type="entry name" value="NUDIX_Hydrolase"/>
    <property type="match status" value="1"/>
</dbReference>
<name>A0A1S8DF64_9GAMM</name>
<dbReference type="SUPFAM" id="SSF55811">
    <property type="entry name" value="Nudix"/>
    <property type="match status" value="1"/>
</dbReference>
<sequence>MKFCSECGQSVTARVPDGDTRSRFICDHCETIHYQNPRIVAGCLAVHERQVLLCKRAIEPRMGYWTLPAGFMENGETTEEAALRETWEEARARLQSQQLYMLFNLPHINQVYMFFRGELADLDFSAGEESLEVRLFHEADIPWDELAFPTIGKTLKQYFIDRQQEHYPVHMRDITYRPGQTRR</sequence>
<keyword evidence="2 5" id="KW-0378">Hydrolase</keyword>
<gene>
    <name evidence="5" type="ORF">BXT89_12290</name>
</gene>
<evidence type="ECO:0000313" key="5">
    <source>
        <dbReference type="EMBL" id="ONM43509.1"/>
    </source>
</evidence>
<proteinExistence type="predicted"/>
<dbReference type="Pfam" id="PF14803">
    <property type="entry name" value="Zn_ribbon_Nudix"/>
    <property type="match status" value="1"/>
</dbReference>
<dbReference type="Proteomes" id="UP000242847">
    <property type="component" value="Unassembled WGS sequence"/>
</dbReference>
<organism evidence="5 6">
    <name type="scientific">Halopseudomonas pachastrellae</name>
    <dbReference type="NCBI Taxonomy" id="254161"/>
    <lineage>
        <taxon>Bacteria</taxon>
        <taxon>Pseudomonadati</taxon>
        <taxon>Pseudomonadota</taxon>
        <taxon>Gammaproteobacteria</taxon>
        <taxon>Pseudomonadales</taxon>
        <taxon>Pseudomonadaceae</taxon>
        <taxon>Halopseudomonas</taxon>
    </lineage>
</organism>
<keyword evidence="6" id="KW-1185">Reference proteome</keyword>
<accession>A0A1S8DF64</accession>
<evidence type="ECO:0000313" key="6">
    <source>
        <dbReference type="Proteomes" id="UP000242847"/>
    </source>
</evidence>
<dbReference type="Pfam" id="PF00293">
    <property type="entry name" value="NUDIX"/>
    <property type="match status" value="1"/>
</dbReference>
<comment type="caution">
    <text evidence="5">The sequence shown here is derived from an EMBL/GenBank/DDBJ whole genome shotgun (WGS) entry which is preliminary data.</text>
</comment>